<dbReference type="AlphaFoldDB" id="A0A5K7YLC4"/>
<dbReference type="Proteomes" id="UP000427906">
    <property type="component" value="Chromosome"/>
</dbReference>
<proteinExistence type="predicted"/>
<organism evidence="2 3">
    <name type="scientific">Desulfosarcina alkanivorans</name>
    <dbReference type="NCBI Taxonomy" id="571177"/>
    <lineage>
        <taxon>Bacteria</taxon>
        <taxon>Pseudomonadati</taxon>
        <taxon>Thermodesulfobacteriota</taxon>
        <taxon>Desulfobacteria</taxon>
        <taxon>Desulfobacterales</taxon>
        <taxon>Desulfosarcinaceae</taxon>
        <taxon>Desulfosarcina</taxon>
    </lineage>
</organism>
<dbReference type="OrthoDB" id="9790745at2"/>
<accession>A0A5K7YLC4</accession>
<dbReference type="InterPro" id="IPR008254">
    <property type="entry name" value="Flavodoxin/NO_synth"/>
</dbReference>
<feature type="domain" description="Flavodoxin-like" evidence="1">
    <location>
        <begin position="4"/>
        <end position="75"/>
    </location>
</feature>
<reference evidence="2 3" key="1">
    <citation type="submission" date="2019-11" db="EMBL/GenBank/DDBJ databases">
        <title>Comparative genomics of hydrocarbon-degrading Desulfosarcina strains.</title>
        <authorList>
            <person name="Watanabe M."/>
            <person name="Kojima H."/>
            <person name="Fukui M."/>
        </authorList>
    </citation>
    <scope>NUCLEOTIDE SEQUENCE [LARGE SCALE GENOMIC DNA]</scope>
    <source>
        <strain evidence="2 3">PL12</strain>
    </source>
</reference>
<evidence type="ECO:0000259" key="1">
    <source>
        <dbReference type="PROSITE" id="PS50902"/>
    </source>
</evidence>
<dbReference type="Gene3D" id="3.40.50.360">
    <property type="match status" value="1"/>
</dbReference>
<evidence type="ECO:0000313" key="2">
    <source>
        <dbReference type="EMBL" id="BBO70016.1"/>
    </source>
</evidence>
<dbReference type="RefSeq" id="WP_155318000.1">
    <property type="nucleotide sequence ID" value="NZ_AP021874.1"/>
</dbReference>
<dbReference type="SUPFAM" id="SSF52218">
    <property type="entry name" value="Flavoproteins"/>
    <property type="match status" value="1"/>
</dbReference>
<gene>
    <name evidence="2" type="ORF">DSCA_39460</name>
</gene>
<protein>
    <recommendedName>
        <fullName evidence="1">Flavodoxin-like domain-containing protein</fullName>
    </recommendedName>
</protein>
<dbReference type="InterPro" id="IPR029039">
    <property type="entry name" value="Flavoprotein-like_sf"/>
</dbReference>
<sequence>MKKALIIFGSTTGNTEDMTGIIKTALEESGLETEVKEVTDAAVADLMANHELLLLGCPAYGDDTIDWQLEIGRVN</sequence>
<dbReference type="EMBL" id="AP021874">
    <property type="protein sequence ID" value="BBO70016.1"/>
    <property type="molecule type" value="Genomic_DNA"/>
</dbReference>
<dbReference type="GO" id="GO:0010181">
    <property type="term" value="F:FMN binding"/>
    <property type="evidence" value="ECO:0007669"/>
    <property type="project" value="InterPro"/>
</dbReference>
<keyword evidence="3" id="KW-1185">Reference proteome</keyword>
<dbReference type="PROSITE" id="PS50902">
    <property type="entry name" value="FLAVODOXIN_LIKE"/>
    <property type="match status" value="1"/>
</dbReference>
<dbReference type="Pfam" id="PF00258">
    <property type="entry name" value="Flavodoxin_1"/>
    <property type="match status" value="1"/>
</dbReference>
<evidence type="ECO:0000313" key="3">
    <source>
        <dbReference type="Proteomes" id="UP000427906"/>
    </source>
</evidence>
<dbReference type="KEGG" id="dalk:DSCA_39460"/>
<name>A0A5K7YLC4_9BACT</name>